<protein>
    <submittedName>
        <fullName evidence="3">3-hydroxyisobutyrate dehydrogenase</fullName>
    </submittedName>
</protein>
<keyword evidence="4" id="KW-1185">Reference proteome</keyword>
<name>A0A8H4LFF7_9HYPO</name>
<feature type="transmembrane region" description="Helical" evidence="2">
    <location>
        <begin position="1002"/>
        <end position="1022"/>
    </location>
</feature>
<evidence type="ECO:0000313" key="3">
    <source>
        <dbReference type="EMBL" id="KAF4466999.1"/>
    </source>
</evidence>
<feature type="transmembrane region" description="Helical" evidence="2">
    <location>
        <begin position="827"/>
        <end position="848"/>
    </location>
</feature>
<gene>
    <name evidence="3" type="ORF">FALBO_6148</name>
</gene>
<feature type="transmembrane region" description="Helical" evidence="2">
    <location>
        <begin position="69"/>
        <end position="93"/>
    </location>
</feature>
<dbReference type="AlphaFoldDB" id="A0A8H4LFF7"/>
<dbReference type="OrthoDB" id="2624308at2759"/>
<keyword evidence="2" id="KW-0812">Transmembrane</keyword>
<feature type="compositionally biased region" description="Polar residues" evidence="1">
    <location>
        <begin position="133"/>
        <end position="156"/>
    </location>
</feature>
<feature type="transmembrane region" description="Helical" evidence="2">
    <location>
        <begin position="934"/>
        <end position="952"/>
    </location>
</feature>
<evidence type="ECO:0000256" key="2">
    <source>
        <dbReference type="SAM" id="Phobius"/>
    </source>
</evidence>
<accession>A0A8H4LFF7</accession>
<keyword evidence="2" id="KW-1133">Transmembrane helix</keyword>
<feature type="region of interest" description="Disordered" evidence="1">
    <location>
        <begin position="124"/>
        <end position="192"/>
    </location>
</feature>
<proteinExistence type="predicted"/>
<dbReference type="Proteomes" id="UP000554235">
    <property type="component" value="Unassembled WGS sequence"/>
</dbReference>
<feature type="transmembrane region" description="Helical" evidence="2">
    <location>
        <begin position="1034"/>
        <end position="1051"/>
    </location>
</feature>
<feature type="transmembrane region" description="Helical" evidence="2">
    <location>
        <begin position="878"/>
        <end position="902"/>
    </location>
</feature>
<feature type="transmembrane region" description="Helical" evidence="2">
    <location>
        <begin position="600"/>
        <end position="621"/>
    </location>
</feature>
<sequence>MDAHQKWVRPSDGRLLPLVLQTAQDPHALPETSKWIRMGKPAQRVPPLLRVSYWIASSMFEPGQLKTRYTILSFALTAVKLVVAFPLLCILVTGFDHFNLGMRTDDGLHLDKRYDTVRWSQASGLDPAPSDLSAPSQRQNLHPNPQSHASSATSGPSPAENIGLNPLTGTSTPHSQSTNALTTNDDRRNGGPSALIRPRYLCFVKDFEDNTFETVKVSDYLEQHGDDVDLEFVFVSYTRMQFRVATEEEITNFNYPDEETREANKQLAQRDRQELIRWGIDAAKRAGKRAFWLDFECVRNDDGLARSTSSSDDVYRICDIVRAAHSMIIAIGPSTSDKIAAILAGEDPPPFARENVTPWLRQWGSRLWTLPELLLCPAEYRIQLYVLGDPSEPKAMAKRNFAERAWDDADAVKELVDHFEGSATLSQMHFIESALQCFSRRKTDQFSQGDIAYATMGLFPSRQRPTVDKGDSGFQAFAKLSLANDNGAFLERLICLAPPLDAPWHETADRWGVQLSEIHPTNHVSGVLASDTLMLDSVYGATIKWDNLDAEPAFSADSKHLFQASFVPNFFAVALIRMTCFVFIQLPIATNGSDFGFDMAKWMLIVAVIFAPITTLVLIFFKRHACKPLKPRLIGIEGRADSATVEKYLWGYNHGRLEDVTPQSYQDAPGQSQTTSTVQPEFSFTLVDTGAMTITYLRSHLPPVAMLMCGEEGGMQRAVLCSYDWRKRTFHRQAVLRLARQSLDEMHRIDNLRFSLGSHQAAIPQNSATSGANAQIDVEAGATTTKEPAKDNSRMWISELIFLYICIVTFALSPLLQNDRDIYDRLVYNSCFVVGVLIALLLLLRIPLVRVLRYSTMVQGFIQIAAMVMARRSPKNTIYILGLDGLNVGVLFSALVVFMWSWYSPSQVSLRLLIWGVVGRQVYFMLANCPSTESCLILIFFGAANTSFLYLIPSTIPRDVIGRPMEIAWLAPHQRTSIAKRATTHKFDSKGVEGSQQSQQSLLYRISLPFLLFCLSLVTALTVERTLSAGDRELQDRLGIIVVVLLVAVVMTKVPSFLLGITTYCSVLATFVAPYYRDLSGSSQGFVLHILTNLDELVLPLIWSFIVHKASTWREALGILAVSLVGMAVGNVLPEFSGHAFLVVVIVSKIILWGLLWAVVKYCP</sequence>
<reference evidence="3 4" key="1">
    <citation type="submission" date="2020-01" db="EMBL/GenBank/DDBJ databases">
        <title>Identification and distribution of gene clusters putatively required for synthesis of sphingolipid metabolism inhibitors in phylogenetically diverse species of the filamentous fungus Fusarium.</title>
        <authorList>
            <person name="Kim H.-S."/>
            <person name="Busman M."/>
            <person name="Brown D.W."/>
            <person name="Divon H."/>
            <person name="Uhlig S."/>
            <person name="Proctor R.H."/>
        </authorList>
    </citation>
    <scope>NUCLEOTIDE SEQUENCE [LARGE SCALE GENOMIC DNA]</scope>
    <source>
        <strain evidence="3 4">NRRL 20459</strain>
    </source>
</reference>
<keyword evidence="2" id="KW-0472">Membrane</keyword>
<evidence type="ECO:0000313" key="4">
    <source>
        <dbReference type="Proteomes" id="UP000554235"/>
    </source>
</evidence>
<feature type="transmembrane region" description="Helical" evidence="2">
    <location>
        <begin position="1113"/>
        <end position="1133"/>
    </location>
</feature>
<dbReference type="EMBL" id="JAADYS010000802">
    <property type="protein sequence ID" value="KAF4466999.1"/>
    <property type="molecule type" value="Genomic_DNA"/>
</dbReference>
<comment type="caution">
    <text evidence="3">The sequence shown here is derived from an EMBL/GenBank/DDBJ whole genome shotgun (WGS) entry which is preliminary data.</text>
</comment>
<feature type="transmembrane region" description="Helical" evidence="2">
    <location>
        <begin position="796"/>
        <end position="815"/>
    </location>
</feature>
<organism evidence="3 4">
    <name type="scientific">Fusarium albosuccineum</name>
    <dbReference type="NCBI Taxonomy" id="1237068"/>
    <lineage>
        <taxon>Eukaryota</taxon>
        <taxon>Fungi</taxon>
        <taxon>Dikarya</taxon>
        <taxon>Ascomycota</taxon>
        <taxon>Pezizomycotina</taxon>
        <taxon>Sordariomycetes</taxon>
        <taxon>Hypocreomycetidae</taxon>
        <taxon>Hypocreales</taxon>
        <taxon>Nectriaceae</taxon>
        <taxon>Fusarium</taxon>
        <taxon>Fusarium decemcellulare species complex</taxon>
    </lineage>
</organism>
<feature type="transmembrane region" description="Helical" evidence="2">
    <location>
        <begin position="1140"/>
        <end position="1160"/>
    </location>
</feature>
<evidence type="ECO:0000256" key="1">
    <source>
        <dbReference type="SAM" id="MobiDB-lite"/>
    </source>
</evidence>
<feature type="compositionally biased region" description="Polar residues" evidence="1">
    <location>
        <begin position="167"/>
        <end position="183"/>
    </location>
</feature>